<keyword evidence="2" id="KW-1185">Reference proteome</keyword>
<dbReference type="AlphaFoldDB" id="A0A2T4UA89"/>
<organism evidence="1 2">
    <name type="scientific">Alkalicoccus saliphilus</name>
    <dbReference type="NCBI Taxonomy" id="200989"/>
    <lineage>
        <taxon>Bacteria</taxon>
        <taxon>Bacillati</taxon>
        <taxon>Bacillota</taxon>
        <taxon>Bacilli</taxon>
        <taxon>Bacillales</taxon>
        <taxon>Bacillaceae</taxon>
        <taxon>Alkalicoccus</taxon>
    </lineage>
</organism>
<sequence>MKSEDFFKDALESADDKPCGREERFRNNFSGKQNLIITLKKCFWCIDIRFPAFAFRDAFRAGRPQLISSFHWSGEMDLRLVLDRPGVVPAAAAGK</sequence>
<dbReference type="Proteomes" id="UP000240509">
    <property type="component" value="Unassembled WGS sequence"/>
</dbReference>
<evidence type="ECO:0000313" key="2">
    <source>
        <dbReference type="Proteomes" id="UP000240509"/>
    </source>
</evidence>
<comment type="caution">
    <text evidence="1">The sequence shown here is derived from an EMBL/GenBank/DDBJ whole genome shotgun (WGS) entry which is preliminary data.</text>
</comment>
<name>A0A2T4UA89_9BACI</name>
<dbReference type="EMBL" id="PZJJ01000002">
    <property type="protein sequence ID" value="PTL40314.1"/>
    <property type="molecule type" value="Genomic_DNA"/>
</dbReference>
<proteinExistence type="predicted"/>
<accession>A0A2T4UA89</accession>
<protein>
    <submittedName>
        <fullName evidence="1">Uncharacterized protein</fullName>
    </submittedName>
</protein>
<reference evidence="1 2" key="1">
    <citation type="submission" date="2018-03" db="EMBL/GenBank/DDBJ databases">
        <title>Alkalicoccus saliphilus sp. nov., isolated from a mineral pool.</title>
        <authorList>
            <person name="Zhao B."/>
        </authorList>
    </citation>
    <scope>NUCLEOTIDE SEQUENCE [LARGE SCALE GENOMIC DNA]</scope>
    <source>
        <strain evidence="1 2">6AG</strain>
    </source>
</reference>
<evidence type="ECO:0000313" key="1">
    <source>
        <dbReference type="EMBL" id="PTL40314.1"/>
    </source>
</evidence>
<gene>
    <name evidence="1" type="ORF">C6Y45_02730</name>
</gene>